<evidence type="ECO:0000313" key="2">
    <source>
        <dbReference type="Proteomes" id="UP001627154"/>
    </source>
</evidence>
<name>A0ABD2W6X2_9HYME</name>
<evidence type="ECO:0000313" key="1">
    <source>
        <dbReference type="EMBL" id="KAL3388653.1"/>
    </source>
</evidence>
<dbReference type="EMBL" id="JBJJXI010000128">
    <property type="protein sequence ID" value="KAL3388653.1"/>
    <property type="molecule type" value="Genomic_DNA"/>
</dbReference>
<proteinExistence type="predicted"/>
<protein>
    <submittedName>
        <fullName evidence="1">Uncharacterized protein</fullName>
    </submittedName>
</protein>
<accession>A0ABD2W6X2</accession>
<gene>
    <name evidence="1" type="ORF">TKK_016089</name>
</gene>
<dbReference type="AlphaFoldDB" id="A0ABD2W6X2"/>
<dbReference type="Proteomes" id="UP001627154">
    <property type="component" value="Unassembled WGS sequence"/>
</dbReference>
<keyword evidence="2" id="KW-1185">Reference proteome</keyword>
<reference evidence="1 2" key="1">
    <citation type="journal article" date="2024" name="bioRxiv">
        <title>A reference genome for Trichogramma kaykai: A tiny desert-dwelling parasitoid wasp with competing sex-ratio distorters.</title>
        <authorList>
            <person name="Culotta J."/>
            <person name="Lindsey A.R."/>
        </authorList>
    </citation>
    <scope>NUCLEOTIDE SEQUENCE [LARGE SCALE GENOMIC DNA]</scope>
    <source>
        <strain evidence="1 2">KSX58</strain>
    </source>
</reference>
<comment type="caution">
    <text evidence="1">The sequence shown here is derived from an EMBL/GenBank/DDBJ whole genome shotgun (WGS) entry which is preliminary data.</text>
</comment>
<sequence>MHDQNVYINIMKYQIDGRRTSTRDSMYTTRRGNDLALLIYPSKYKFITQAKIIEEISKKLLNRRGGHRYINTSCKTSRHDRVYR</sequence>
<organism evidence="1 2">
    <name type="scientific">Trichogramma kaykai</name>
    <dbReference type="NCBI Taxonomy" id="54128"/>
    <lineage>
        <taxon>Eukaryota</taxon>
        <taxon>Metazoa</taxon>
        <taxon>Ecdysozoa</taxon>
        <taxon>Arthropoda</taxon>
        <taxon>Hexapoda</taxon>
        <taxon>Insecta</taxon>
        <taxon>Pterygota</taxon>
        <taxon>Neoptera</taxon>
        <taxon>Endopterygota</taxon>
        <taxon>Hymenoptera</taxon>
        <taxon>Apocrita</taxon>
        <taxon>Proctotrupomorpha</taxon>
        <taxon>Chalcidoidea</taxon>
        <taxon>Trichogrammatidae</taxon>
        <taxon>Trichogramma</taxon>
    </lineage>
</organism>